<evidence type="ECO:0000256" key="1">
    <source>
        <dbReference type="SAM" id="Phobius"/>
    </source>
</evidence>
<gene>
    <name evidence="2" type="ORF">NIES2119_15695</name>
</gene>
<evidence type="ECO:0000313" key="3">
    <source>
        <dbReference type="Proteomes" id="UP000185860"/>
    </source>
</evidence>
<accession>A0A1U7II82</accession>
<evidence type="ECO:0000313" key="2">
    <source>
        <dbReference type="EMBL" id="OKH36863.1"/>
    </source>
</evidence>
<dbReference type="InterPro" id="IPR045589">
    <property type="entry name" value="DUF6464"/>
</dbReference>
<dbReference type="STRING" id="454136.NIES2119_15695"/>
<keyword evidence="1" id="KW-0472">Membrane</keyword>
<feature type="transmembrane region" description="Helical" evidence="1">
    <location>
        <begin position="6"/>
        <end position="22"/>
    </location>
</feature>
<protein>
    <submittedName>
        <fullName evidence="2">Uncharacterized protein</fullName>
    </submittedName>
</protein>
<proteinExistence type="predicted"/>
<dbReference type="EMBL" id="MRCE01000014">
    <property type="protein sequence ID" value="OKH36863.1"/>
    <property type="molecule type" value="Genomic_DNA"/>
</dbReference>
<name>A0A1U7II82_9CYAN</name>
<keyword evidence="1" id="KW-1133">Transmembrane helix</keyword>
<dbReference type="Pfam" id="PF20065">
    <property type="entry name" value="DUF6464"/>
    <property type="match status" value="1"/>
</dbReference>
<sequence>MFQTLLIFFIGLIPPIVSFWIIRQAEARGRERMRITLERFSLTSFIVPPQPTNRNYIGDTSCQFNARSPHLRCAINPYGPCDGCVHYQMRD</sequence>
<reference evidence="2 3" key="1">
    <citation type="submission" date="2016-11" db="EMBL/GenBank/DDBJ databases">
        <title>Draft Genome Sequences of Nine Cyanobacterial Strains from Diverse Habitats.</title>
        <authorList>
            <person name="Zhu T."/>
            <person name="Hou S."/>
            <person name="Lu X."/>
            <person name="Hess W.R."/>
        </authorList>
    </citation>
    <scope>NUCLEOTIDE SEQUENCE [LARGE SCALE GENOMIC DNA]</scope>
    <source>
        <strain evidence="2 3">IAM M-71</strain>
    </source>
</reference>
<dbReference type="RefSeq" id="WP_073594439.1">
    <property type="nucleotide sequence ID" value="NZ_MRCE01000014.1"/>
</dbReference>
<keyword evidence="1" id="KW-0812">Transmembrane</keyword>
<dbReference type="Proteomes" id="UP000185860">
    <property type="component" value="Unassembled WGS sequence"/>
</dbReference>
<organism evidence="2 3">
    <name type="scientific">[Phormidium ambiguum] IAM M-71</name>
    <dbReference type="NCBI Taxonomy" id="454136"/>
    <lineage>
        <taxon>Bacteria</taxon>
        <taxon>Bacillati</taxon>
        <taxon>Cyanobacteriota</taxon>
        <taxon>Cyanophyceae</taxon>
        <taxon>Oscillatoriophycideae</taxon>
        <taxon>Aerosakkonematales</taxon>
        <taxon>Aerosakkonemataceae</taxon>
        <taxon>Floridanema</taxon>
    </lineage>
</organism>
<dbReference type="OrthoDB" id="515679at2"/>
<comment type="caution">
    <text evidence="2">The sequence shown here is derived from an EMBL/GenBank/DDBJ whole genome shotgun (WGS) entry which is preliminary data.</text>
</comment>
<dbReference type="AlphaFoldDB" id="A0A1U7II82"/>